<feature type="transmembrane region" description="Helical" evidence="18">
    <location>
        <begin position="267"/>
        <end position="289"/>
    </location>
</feature>
<comment type="similarity">
    <text evidence="3 18">Belongs to the complex I subunit 2 family.</text>
</comment>
<evidence type="ECO:0000256" key="3">
    <source>
        <dbReference type="ARBA" id="ARBA00007012"/>
    </source>
</evidence>
<evidence type="ECO:0000256" key="7">
    <source>
        <dbReference type="ARBA" id="ARBA00022660"/>
    </source>
</evidence>
<dbReference type="PANTHER" id="PTHR46552:SF1">
    <property type="entry name" value="NADH-UBIQUINONE OXIDOREDUCTASE CHAIN 2"/>
    <property type="match status" value="1"/>
</dbReference>
<evidence type="ECO:0000313" key="21">
    <source>
        <dbReference type="EMBL" id="AML26120.1"/>
    </source>
</evidence>
<comment type="catalytic activity">
    <reaction evidence="17 18">
        <text>a ubiquinone + NADH + 5 H(+)(in) = a ubiquinol + NAD(+) + 4 H(+)(out)</text>
        <dbReference type="Rhea" id="RHEA:29091"/>
        <dbReference type="Rhea" id="RHEA-COMP:9565"/>
        <dbReference type="Rhea" id="RHEA-COMP:9566"/>
        <dbReference type="ChEBI" id="CHEBI:15378"/>
        <dbReference type="ChEBI" id="CHEBI:16389"/>
        <dbReference type="ChEBI" id="CHEBI:17976"/>
        <dbReference type="ChEBI" id="CHEBI:57540"/>
        <dbReference type="ChEBI" id="CHEBI:57945"/>
        <dbReference type="EC" id="7.1.1.2"/>
    </reaction>
</comment>
<reference evidence="21" key="1">
    <citation type="submission" date="2015-09" db="EMBL/GenBank/DDBJ databases">
        <title>Capturing the unknown biodiversity of arthropods in tropical forests using metagenomics.</title>
        <authorList>
            <person name="Andujar C."/>
            <person name="Creedy T.J."/>
            <person name="Garner B."/>
            <person name="Canty R."/>
            <person name="Warner H.B."/>
            <person name="Lipecki J."/>
            <person name="Crampton-Platt A."/>
            <person name="Gabrielli M."/>
            <person name="Croydon-Veleslavov I.A."/>
            <person name="Lim J.L."/>
            <person name="Linard B."/>
            <person name="Vogler A."/>
        </authorList>
    </citation>
    <scope>NUCLEOTIDE SEQUENCE</scope>
</reference>
<dbReference type="InterPro" id="IPR003917">
    <property type="entry name" value="NADH_UbQ_OxRdtase_chain2"/>
</dbReference>
<keyword evidence="16 18" id="KW-0472">Membrane</keyword>
<name>A0A126TDX7_9CUCU</name>
<protein>
    <recommendedName>
        <fullName evidence="5 18">NADH-ubiquinone oxidoreductase chain 2</fullName>
        <ecNumber evidence="4 18">7.1.1.2</ecNumber>
    </recommendedName>
</protein>
<dbReference type="InterPro" id="IPR001750">
    <property type="entry name" value="ND/Mrp_TM"/>
</dbReference>
<keyword evidence="8 18" id="KW-0812">Transmembrane</keyword>
<dbReference type="GO" id="GO:0006120">
    <property type="term" value="P:mitochondrial electron transport, NADH to ubiquinone"/>
    <property type="evidence" value="ECO:0007669"/>
    <property type="project" value="InterPro"/>
</dbReference>
<accession>A0A126TDX7</accession>
<feature type="transmembrane region" description="Helical" evidence="18">
    <location>
        <begin position="310"/>
        <end position="330"/>
    </location>
</feature>
<dbReference type="EC" id="7.1.1.2" evidence="4 18"/>
<dbReference type="PANTHER" id="PTHR46552">
    <property type="entry name" value="NADH-UBIQUINONE OXIDOREDUCTASE CHAIN 2"/>
    <property type="match status" value="1"/>
</dbReference>
<proteinExistence type="inferred from homology"/>
<feature type="signal peptide" evidence="19">
    <location>
        <begin position="1"/>
        <end position="23"/>
    </location>
</feature>
<dbReference type="GO" id="GO:0008137">
    <property type="term" value="F:NADH dehydrogenase (ubiquinone) activity"/>
    <property type="evidence" value="ECO:0007669"/>
    <property type="project" value="UniProtKB-EC"/>
</dbReference>
<keyword evidence="15 18" id="KW-0496">Mitochondrion</keyword>
<evidence type="ECO:0000256" key="11">
    <source>
        <dbReference type="ARBA" id="ARBA00022982"/>
    </source>
</evidence>
<evidence type="ECO:0000256" key="6">
    <source>
        <dbReference type="ARBA" id="ARBA00022448"/>
    </source>
</evidence>
<dbReference type="AlphaFoldDB" id="A0A126TDX7"/>
<feature type="transmembrane region" description="Helical" evidence="18">
    <location>
        <begin position="59"/>
        <end position="78"/>
    </location>
</feature>
<evidence type="ECO:0000256" key="13">
    <source>
        <dbReference type="ARBA" id="ARBA00023027"/>
    </source>
</evidence>
<evidence type="ECO:0000256" key="16">
    <source>
        <dbReference type="ARBA" id="ARBA00023136"/>
    </source>
</evidence>
<comment type="function">
    <text evidence="1">Core subunit of the mitochondrial membrane respiratory chain NADH dehydrogenase (Complex I) that is believed to belong to the minimal assembly required for catalysis. Complex I functions in the transfer of electrons from NADH to the respiratory chain. The immediate electron acceptor for the enzyme is believed to be ubiquinone.</text>
</comment>
<evidence type="ECO:0000259" key="20">
    <source>
        <dbReference type="Pfam" id="PF00361"/>
    </source>
</evidence>
<feature type="domain" description="NADH:quinone oxidoreductase/Mrp antiporter transmembrane" evidence="20">
    <location>
        <begin position="23"/>
        <end position="282"/>
    </location>
</feature>
<evidence type="ECO:0000256" key="9">
    <source>
        <dbReference type="ARBA" id="ARBA00022792"/>
    </source>
</evidence>
<keyword evidence="11 18" id="KW-0249">Electron transport</keyword>
<evidence type="ECO:0000256" key="17">
    <source>
        <dbReference type="ARBA" id="ARBA00049551"/>
    </source>
</evidence>
<feature type="transmembrane region" description="Helical" evidence="18">
    <location>
        <begin position="235"/>
        <end position="255"/>
    </location>
</feature>
<keyword evidence="6" id="KW-0813">Transport</keyword>
<keyword evidence="13 18" id="KW-0520">NAD</keyword>
<keyword evidence="9 18" id="KW-0999">Mitochondrion inner membrane</keyword>
<geneLocation type="mitochondrion" evidence="21"/>
<organism evidence="21">
    <name type="scientific">Scolytinae sp. BMNH 1274277</name>
    <dbReference type="NCBI Taxonomy" id="2558032"/>
    <lineage>
        <taxon>Eukaryota</taxon>
        <taxon>Metazoa</taxon>
        <taxon>Ecdysozoa</taxon>
        <taxon>Arthropoda</taxon>
        <taxon>Hexapoda</taxon>
        <taxon>Insecta</taxon>
        <taxon>Pterygota</taxon>
        <taxon>Neoptera</taxon>
        <taxon>Endopterygota</taxon>
        <taxon>Coleoptera</taxon>
        <taxon>Polyphaga</taxon>
        <taxon>Cucujiformia</taxon>
        <taxon>Curculionidae</taxon>
        <taxon>Scolytinae</taxon>
    </lineage>
</organism>
<evidence type="ECO:0000256" key="15">
    <source>
        <dbReference type="ARBA" id="ARBA00023128"/>
    </source>
</evidence>
<dbReference type="Pfam" id="PF00361">
    <property type="entry name" value="Proton_antipo_M"/>
    <property type="match status" value="1"/>
</dbReference>
<evidence type="ECO:0000256" key="4">
    <source>
        <dbReference type="ARBA" id="ARBA00012944"/>
    </source>
</evidence>
<comment type="subcellular location">
    <subcellularLocation>
        <location evidence="2 18">Mitochondrion inner membrane</location>
        <topology evidence="2 18">Multi-pass membrane protein</topology>
    </subcellularLocation>
</comment>
<evidence type="ECO:0000256" key="5">
    <source>
        <dbReference type="ARBA" id="ARBA00021008"/>
    </source>
</evidence>
<dbReference type="GO" id="GO:0005743">
    <property type="term" value="C:mitochondrial inner membrane"/>
    <property type="evidence" value="ECO:0007669"/>
    <property type="project" value="UniProtKB-SubCell"/>
</dbReference>
<keyword evidence="7 18" id="KW-0679">Respiratory chain</keyword>
<feature type="transmembrane region" description="Helical" evidence="18">
    <location>
        <begin position="196"/>
        <end position="214"/>
    </location>
</feature>
<dbReference type="InterPro" id="IPR050175">
    <property type="entry name" value="Complex_I_Subunit_2"/>
</dbReference>
<dbReference type="EMBL" id="KT696202">
    <property type="protein sequence ID" value="AML26120.1"/>
    <property type="molecule type" value="Genomic_DNA"/>
</dbReference>
<evidence type="ECO:0000256" key="18">
    <source>
        <dbReference type="RuleBase" id="RU003403"/>
    </source>
</evidence>
<sequence>MFKFFKLLFLSTLISSTIMAVSATSWFCAWIGLEINLLSFISLMKTPSNKYSSESIAKYFMTQAMASFILLFTIIMFTNSKEFNFNLNNLTSITMSASILMKMGAAPLHFWFPEVASGISWTSNLILFTWQKIAPMIILSYMNLLPYLMIMFIVTSSMIGSILGLNQTCLRKILSYSSINHISWMLASMMCSMSTWLIYFMIYSTMNWVIISTLKSWKMFFISQMNNIKNSPYKIIFMMNFLSLGGLPPFTGFLPKWITINQLSSSALFMLMTILILFSLITLFFYLRITFASMTLYSVNSTLYKPSNLNLMKSTIMLTTMPLMIVMVLWTI</sequence>
<dbReference type="PRINTS" id="PR01436">
    <property type="entry name" value="NADHDHGNASE2"/>
</dbReference>
<feature type="transmembrane region" description="Helical" evidence="18">
    <location>
        <begin position="147"/>
        <end position="166"/>
    </location>
</feature>
<evidence type="ECO:0000256" key="14">
    <source>
        <dbReference type="ARBA" id="ARBA00023075"/>
    </source>
</evidence>
<keyword evidence="10 18" id="KW-1278">Translocase</keyword>
<feature type="chain" id="PRO_5007274565" description="NADH-ubiquinone oxidoreductase chain 2" evidence="19">
    <location>
        <begin position="24"/>
        <end position="332"/>
    </location>
</feature>
<gene>
    <name evidence="21" type="primary">ND2</name>
</gene>
<keyword evidence="14 18" id="KW-0830">Ubiquinone</keyword>
<evidence type="ECO:0000256" key="12">
    <source>
        <dbReference type="ARBA" id="ARBA00022989"/>
    </source>
</evidence>
<evidence type="ECO:0000256" key="10">
    <source>
        <dbReference type="ARBA" id="ARBA00022967"/>
    </source>
</evidence>
<keyword evidence="12 18" id="KW-1133">Transmembrane helix</keyword>
<evidence type="ECO:0000256" key="2">
    <source>
        <dbReference type="ARBA" id="ARBA00004448"/>
    </source>
</evidence>
<comment type="function">
    <text evidence="18">Core subunit of the mitochondrial membrane respiratory chain NADH dehydrogenase (Complex I) which catalyzes electron transfer from NADH through the respiratory chain, using ubiquinone as an electron acceptor. Essential for the catalytic activity and assembly of complex I.</text>
</comment>
<feature type="transmembrane region" description="Helical" evidence="18">
    <location>
        <begin position="30"/>
        <end position="47"/>
    </location>
</feature>
<evidence type="ECO:0000256" key="19">
    <source>
        <dbReference type="SAM" id="SignalP"/>
    </source>
</evidence>
<evidence type="ECO:0000256" key="1">
    <source>
        <dbReference type="ARBA" id="ARBA00003257"/>
    </source>
</evidence>
<evidence type="ECO:0000256" key="8">
    <source>
        <dbReference type="ARBA" id="ARBA00022692"/>
    </source>
</evidence>
<keyword evidence="19" id="KW-0732">Signal</keyword>